<reference evidence="5 6" key="1">
    <citation type="submission" date="2012-10" db="EMBL/GenBank/DDBJ databases">
        <title>Genome sequencing and analysis of entomopathogenic fungi Beauveria bassiana D1-5.</title>
        <authorList>
            <person name="Li Q."/>
            <person name="Wang L."/>
            <person name="Zhang Z."/>
            <person name="Wang Q."/>
            <person name="Ren J."/>
            <person name="Wang M."/>
            <person name="Xu W."/>
            <person name="Wang J."/>
            <person name="Lu Y."/>
            <person name="Du Q."/>
            <person name="Sun Z."/>
        </authorList>
    </citation>
    <scope>NUCLEOTIDE SEQUENCE [LARGE SCALE GENOMIC DNA]</scope>
    <source>
        <strain evidence="5 6">D1-5</strain>
    </source>
</reference>
<dbReference type="HOGENOM" id="CLU_1959186_0_0_1"/>
<dbReference type="Proteomes" id="UP000030106">
    <property type="component" value="Unassembled WGS sequence"/>
</dbReference>
<dbReference type="GO" id="GO:0051276">
    <property type="term" value="P:chromosome organization"/>
    <property type="evidence" value="ECO:0007669"/>
    <property type="project" value="EnsemblFungi"/>
</dbReference>
<keyword evidence="3" id="KW-0677">Repeat</keyword>
<protein>
    <submittedName>
        <fullName evidence="5">Ribosome biogenesis protein YTM1</fullName>
    </submittedName>
</protein>
<proteinExistence type="predicted"/>
<dbReference type="GO" id="GO:0070545">
    <property type="term" value="C:PeBoW complex"/>
    <property type="evidence" value="ECO:0007669"/>
    <property type="project" value="EnsemblFungi"/>
</dbReference>
<evidence type="ECO:0000256" key="1">
    <source>
        <dbReference type="ARBA" id="ARBA00004123"/>
    </source>
</evidence>
<keyword evidence="2" id="KW-0853">WD repeat</keyword>
<evidence type="ECO:0000313" key="5">
    <source>
        <dbReference type="EMBL" id="KGQ07195.1"/>
    </source>
</evidence>
<dbReference type="AlphaFoldDB" id="A0A0A2VM57"/>
<comment type="caution">
    <text evidence="5">The sequence shown here is derived from an EMBL/GenBank/DDBJ whole genome shotgun (WGS) entry which is preliminary data.</text>
</comment>
<feature type="domain" description="NLE" evidence="4">
    <location>
        <begin position="8"/>
        <end position="74"/>
    </location>
</feature>
<comment type="subcellular location">
    <subcellularLocation>
        <location evidence="1">Nucleus</location>
    </subcellularLocation>
</comment>
<evidence type="ECO:0000313" key="6">
    <source>
        <dbReference type="Proteomes" id="UP000030106"/>
    </source>
</evidence>
<dbReference type="eggNOG" id="KOG0313">
    <property type="taxonomic scope" value="Eukaryota"/>
</dbReference>
<evidence type="ECO:0000256" key="3">
    <source>
        <dbReference type="ARBA" id="ARBA00022737"/>
    </source>
</evidence>
<accession>A0A0A2VM57</accession>
<gene>
    <name evidence="5" type="ORF">BBAD15_g7486</name>
</gene>
<dbReference type="GO" id="GO:0006364">
    <property type="term" value="P:rRNA processing"/>
    <property type="evidence" value="ECO:0007669"/>
    <property type="project" value="EnsemblFungi"/>
</dbReference>
<dbReference type="EMBL" id="ANFO01000718">
    <property type="protein sequence ID" value="KGQ07195.1"/>
    <property type="molecule type" value="Genomic_DNA"/>
</dbReference>
<dbReference type="Pfam" id="PF08154">
    <property type="entry name" value="NLE"/>
    <property type="match status" value="1"/>
</dbReference>
<organism evidence="5 6">
    <name type="scientific">Beauveria bassiana D1-5</name>
    <dbReference type="NCBI Taxonomy" id="1245745"/>
    <lineage>
        <taxon>Eukaryota</taxon>
        <taxon>Fungi</taxon>
        <taxon>Dikarya</taxon>
        <taxon>Ascomycota</taxon>
        <taxon>Pezizomycotina</taxon>
        <taxon>Sordariomycetes</taxon>
        <taxon>Hypocreomycetidae</taxon>
        <taxon>Hypocreales</taxon>
        <taxon>Cordycipitaceae</taxon>
        <taxon>Beauveria</taxon>
    </lineage>
</organism>
<dbReference type="InterPro" id="IPR012972">
    <property type="entry name" value="NLE"/>
</dbReference>
<dbReference type="GO" id="GO:0042273">
    <property type="term" value="P:ribosomal large subunit biogenesis"/>
    <property type="evidence" value="ECO:0007669"/>
    <property type="project" value="EnsemblFungi"/>
</dbReference>
<evidence type="ECO:0000259" key="4">
    <source>
        <dbReference type="Pfam" id="PF08154"/>
    </source>
</evidence>
<dbReference type="GO" id="GO:0030687">
    <property type="term" value="C:preribosome, large subunit precursor"/>
    <property type="evidence" value="ECO:0007669"/>
    <property type="project" value="EnsemblFungi"/>
</dbReference>
<sequence length="128" mass="13890">MDSSTAQVKVIFTTNEADLELPDSKRQLLVPADIKRYGLSRILNSESMLGTSSPIPLDFLANGTFLTTSIEEYLSSEGLSSESTLTLQYVRSLLPPSYEASFEHDDWAVSPTAAAPSESASRALPTMD</sequence>
<name>A0A0A2VM57_BEABA</name>
<dbReference type="STRING" id="1245745.A0A0A2VM57"/>
<dbReference type="OrthoDB" id="10251381at2759"/>
<evidence type="ECO:0000256" key="2">
    <source>
        <dbReference type="ARBA" id="ARBA00022574"/>
    </source>
</evidence>
<dbReference type="GO" id="GO:0110136">
    <property type="term" value="P:protein-RNA complex remodeling"/>
    <property type="evidence" value="ECO:0007669"/>
    <property type="project" value="EnsemblFungi"/>
</dbReference>